<keyword evidence="3" id="KW-1185">Reference proteome</keyword>
<gene>
    <name evidence="2" type="ORF">O3W52_03055</name>
</gene>
<comment type="caution">
    <text evidence="2">The sequence shown here is derived from an EMBL/GenBank/DDBJ whole genome shotgun (WGS) entry which is preliminary data.</text>
</comment>
<evidence type="ECO:0000313" key="2">
    <source>
        <dbReference type="EMBL" id="MCZ4089075.1"/>
    </source>
</evidence>
<evidence type="ECO:0000313" key="3">
    <source>
        <dbReference type="Proteomes" id="UP001079430"/>
    </source>
</evidence>
<proteinExistence type="predicted"/>
<dbReference type="RefSeq" id="WP_269275396.1">
    <property type="nucleotide sequence ID" value="NZ_JAPVOI010000003.1"/>
</dbReference>
<dbReference type="Proteomes" id="UP001079430">
    <property type="component" value="Unassembled WGS sequence"/>
</dbReference>
<dbReference type="EMBL" id="JAPVOI010000003">
    <property type="protein sequence ID" value="MCZ4089075.1"/>
    <property type="molecule type" value="Genomic_DNA"/>
</dbReference>
<sequence>MMRQADYTRKTQELAEQRKVYQQVQFDANAVRQEAIQHIERSKMEILQIFNQMEQPDWEYLIENDPAEFQRQQWIWGKREAKLRELHNEHLALQQQTQEYEAQQHQIALQESKARLYEKYPEFRDATVSRKALEDMHQTLLKHNFTNEEMQGLTDDRIISLVYEYTKLLNAQQAIPEVVAKIEQKPFISQKNTSAKTSDAYTKAKSQFNKPVRATILQRCSHNRSNRNSSQRANNKRGFKPKCLPLLLTKSATLVKTLSMQSRPLSRRKLRFSLRSARARQATPVMNT</sequence>
<organism evidence="2 3">
    <name type="scientific">Sinorhizobium psoraleae</name>
    <dbReference type="NCBI Taxonomy" id="520838"/>
    <lineage>
        <taxon>Bacteria</taxon>
        <taxon>Pseudomonadati</taxon>
        <taxon>Pseudomonadota</taxon>
        <taxon>Alphaproteobacteria</taxon>
        <taxon>Hyphomicrobiales</taxon>
        <taxon>Rhizobiaceae</taxon>
        <taxon>Sinorhizobium/Ensifer group</taxon>
        <taxon>Sinorhizobium</taxon>
    </lineage>
</organism>
<protein>
    <submittedName>
        <fullName evidence="2">Uncharacterized protein</fullName>
    </submittedName>
</protein>
<feature type="coiled-coil region" evidence="1">
    <location>
        <begin position="83"/>
        <end position="113"/>
    </location>
</feature>
<accession>A0ABT4KAS6</accession>
<evidence type="ECO:0000256" key="1">
    <source>
        <dbReference type="SAM" id="Coils"/>
    </source>
</evidence>
<keyword evidence="1" id="KW-0175">Coiled coil</keyword>
<reference evidence="2" key="1">
    <citation type="submission" date="2022-10" db="EMBL/GenBank/DDBJ databases">
        <title>Whole genome sequencing of three plant growth promoting bacteria isolated from Vachellia tortilis subsp. raddiana in Morocco.</title>
        <authorList>
            <person name="Hnini M."/>
            <person name="Zouagui R."/>
            <person name="Zouagui H."/>
            <person name="Chemao Elfihri M.-W."/>
            <person name="Ibrahimi A."/>
            <person name="Sbabou L."/>
            <person name="Aurag J."/>
        </authorList>
    </citation>
    <scope>NUCLEOTIDE SEQUENCE</scope>
    <source>
        <strain evidence="2">LMR678</strain>
    </source>
</reference>
<name>A0ABT4KAS6_9HYPH</name>